<dbReference type="EMBL" id="EF372997">
    <property type="protein sequence ID" value="ABP87953.1"/>
    <property type="molecule type" value="Genomic_DNA"/>
</dbReference>
<keyword evidence="3" id="KW-0946">Virion</keyword>
<comment type="subcellular location">
    <subcellularLocation>
        <location evidence="1">Virion</location>
    </subcellularLocation>
</comment>
<dbReference type="GeneID" id="5220153"/>
<evidence type="ECO:0000256" key="3">
    <source>
        <dbReference type="ARBA" id="ARBA00022844"/>
    </source>
</evidence>
<dbReference type="KEGG" id="vg:5220153"/>
<evidence type="ECO:0000256" key="2">
    <source>
        <dbReference type="ARBA" id="ARBA00022732"/>
    </source>
</evidence>
<dbReference type="InterPro" id="IPR030392">
    <property type="entry name" value="S74_ICA"/>
</dbReference>
<keyword evidence="4" id="KW-0175">Coiled coil</keyword>
<dbReference type="PROSITE" id="PS51688">
    <property type="entry name" value="ICA"/>
    <property type="match status" value="1"/>
</dbReference>
<dbReference type="GO" id="GO:0098015">
    <property type="term" value="C:virus tail"/>
    <property type="evidence" value="ECO:0007669"/>
    <property type="project" value="UniProtKB-KW"/>
</dbReference>
<organism evidence="6 7">
    <name type="scientific">Synechococcus phage Syn5</name>
    <dbReference type="NCBI Taxonomy" id="2914003"/>
    <lineage>
        <taxon>Viruses</taxon>
        <taxon>Duplodnaviria</taxon>
        <taxon>Heunggongvirae</taxon>
        <taxon>Uroviricota</taxon>
        <taxon>Caudoviricetes</taxon>
        <taxon>Autographivirales</taxon>
        <taxon>Voetvirus</taxon>
        <taxon>Voetvirus syn5</taxon>
    </lineage>
</organism>
<keyword evidence="7" id="KW-1185">Reference proteome</keyword>
<evidence type="ECO:0000259" key="5">
    <source>
        <dbReference type="PROSITE" id="PS51688"/>
    </source>
</evidence>
<dbReference type="Proteomes" id="UP000000241">
    <property type="component" value="Segment"/>
</dbReference>
<dbReference type="Pfam" id="PF03906">
    <property type="entry name" value="Phage_T7_tail"/>
    <property type="match status" value="1"/>
</dbReference>
<evidence type="ECO:0000313" key="7">
    <source>
        <dbReference type="Proteomes" id="UP000000241"/>
    </source>
</evidence>
<name>A4ZRC7_9CAUD</name>
<keyword evidence="2" id="KW-1227">Viral tail protein</keyword>
<evidence type="ECO:0000313" key="6">
    <source>
        <dbReference type="EMBL" id="ABP87953.1"/>
    </source>
</evidence>
<feature type="coiled-coil region" evidence="4">
    <location>
        <begin position="1324"/>
        <end position="1351"/>
    </location>
</feature>
<proteinExistence type="predicted"/>
<protein>
    <submittedName>
        <fullName evidence="6">Tail fiber</fullName>
    </submittedName>
</protein>
<reference evidence="6 7" key="1">
    <citation type="journal article" date="2007" name="J. Mol. Biol.">
        <title>Genome sequence, structural proteins, and capsid organization of the cyanophage Syn5: a "horned" bacteriophage of marine synechococcus.</title>
        <authorList>
            <person name="Pope W.H."/>
            <person name="Weigele P.R."/>
            <person name="Chang J."/>
            <person name="Pedulla M.L."/>
            <person name="Ford M.E."/>
            <person name="Houtz J.M."/>
            <person name="Jiang W."/>
            <person name="Chiu W."/>
            <person name="Hatfull G.F."/>
            <person name="Hendrix R.W."/>
            <person name="King J."/>
        </authorList>
    </citation>
    <scope>NUCLEOTIDE SEQUENCE</scope>
</reference>
<feature type="domain" description="Peptidase S74" evidence="5">
    <location>
        <begin position="1253"/>
        <end position="1345"/>
    </location>
</feature>
<dbReference type="Pfam" id="PF13884">
    <property type="entry name" value="Peptidase_S74"/>
    <property type="match status" value="1"/>
</dbReference>
<sequence length="1351" mass="138960">MATIENLYTGDGGTVLFSFTFPYLQSTDVKATLDGVATTEYTLANATTLRFNSPPAVGVSIRIFRETALENVKATFFPGSAVRAQDLNDNFEQTLFVTQEAVAAVEQSDAASVLGIANQALTTAQAAETNAAASAASAAAAVQAGDNVSQLTNDAGYLTSAVQSGDNISVLVNNAGYLSSSSSVGDLSDVDITTVAPTNGQALVWNAAGGKFAPGSVASSGGGGGGGGSTYNITYNGPAAWGDVAANGTLLDGLNVSSVTRTGTGQYTVVLATAMPNANYSVSSGGEAALLLVSNKTTTQFVVETVAVPGGGAANQFADRGFSFTIHATNALPPQGGTGADAWGDVESNGSIFASFNIASVVQEISAGEYTVTFTNPMPTNRYSVVVSPSEDSAPTSTLQAQVSTKTVNGFKVHVLQDSGTGVAGSYAQFSFVVNATNATLPQSFTSEQVNAAIYNPGASAWGRFNSAGTLEAGLNVASVTKVTTGTFDVVFTTAMPDAKYSVTCNGSSSNADVIPFTVNETANGFRVITHINGSGVFDSDISFVVHATNALPLTGGTGADAWAQCGSSGGVIAGFNIASCTRNSLGDYTVNFTNPMPTALYSVALTAVDNVNITNAQVTSQTTTGFVVATGVDGNLRYDSAFNLVVHATNAVLPQAFTEQEIQQVVDLAQRGDTNPGASAWATVAANGTLNGGLNIASVSKAGTGLYDFTFATAMPNANYSVLAEHDNGYGFVSVVNKVATGFRIETRDSASTLADSIFNLVVHATNALPLTGGTGTDSWGSFTSAGVLEGAFNVASITRNSTGNYSVVFTNPMPDDNYAPIVGSEEALTQVVGNSVTTSGFSIAIYDYLGNPTDARGYFTVNATNAVLPQAFTEQQIQTVVDLAQSGVTNPGVSAWGVIAGGTTPSVTSGLNVASVTFLNTGYYRINLSTPMPNADYAVSASPNDTISAATCTVHTKTASSFEVYVNKTDGQAFSADFEFVLAATNALPLKGGTGADAWLEASSSGVLGGSFNIASVTRSSTGTYDVVFTTSMPTANYAVNATVLAFDSSSIFITNKTVSGFTVNIYHLTAGASRDLNFSAVVHATNATLPLSFTSEQIQTALDNAAVINVDAAQNHVGIGTTATGNTLEVQDSAAIVNIFNTDSTNNNSHAAVIQATNGTQWNQLNLNGGQINLQTFGVTRTTVDGNSGLLSHYANDDVLDLISAQGAGTGQALIAGRHSGTGIGTGSVSFIVYNNGNVLNTNNSYGALSDINLKENIVPASSQWNNIRDIEIVNYNFKAETGNETNKQLGVIAQQVEEISPGLVNTDAEGVKSVNYSVLYMKSVKALQEAMNRIEALEARLSALEDS</sequence>
<dbReference type="InterPro" id="IPR005604">
    <property type="entry name" value="Phage_T7_tail_fibre-like_N"/>
</dbReference>
<dbReference type="RefSeq" id="YP_001285455.1">
    <property type="nucleotide sequence ID" value="NC_009531.1"/>
</dbReference>
<evidence type="ECO:0000256" key="4">
    <source>
        <dbReference type="SAM" id="Coils"/>
    </source>
</evidence>
<accession>A4ZRC7</accession>
<gene>
    <name evidence="6" type="primary">46</name>
</gene>
<evidence type="ECO:0000256" key="1">
    <source>
        <dbReference type="ARBA" id="ARBA00004328"/>
    </source>
</evidence>